<dbReference type="InterPro" id="IPR007822">
    <property type="entry name" value="LANC-like"/>
</dbReference>
<evidence type="ECO:0008006" key="4">
    <source>
        <dbReference type="Google" id="ProtNLM"/>
    </source>
</evidence>
<dbReference type="SUPFAM" id="SSF158745">
    <property type="entry name" value="LanC-like"/>
    <property type="match status" value="1"/>
</dbReference>
<dbReference type="Proteomes" id="UP000269015">
    <property type="component" value="Chromosome"/>
</dbReference>
<dbReference type="PRINTS" id="PR01950">
    <property type="entry name" value="LANCSUPER"/>
</dbReference>
<dbReference type="GeneID" id="56900282"/>
<proteinExistence type="predicted"/>
<dbReference type="Pfam" id="PF05147">
    <property type="entry name" value="LANC_like"/>
    <property type="match status" value="1"/>
</dbReference>
<reference evidence="2 3" key="1">
    <citation type="submission" date="2018-11" db="EMBL/GenBank/DDBJ databases">
        <title>Proposal to divide the Flavobacteriaceae and reorganize its genera based on Amino Acid Identity values calculated from whole genome sequences.</title>
        <authorList>
            <person name="Nicholson A.C."/>
            <person name="Gulvik C.A."/>
            <person name="Whitney A.M."/>
            <person name="Humrighouse B.W."/>
            <person name="Bell M."/>
            <person name="Holmes B."/>
            <person name="Steigerwalt A.G."/>
            <person name="Villarma A."/>
            <person name="Sheth M."/>
            <person name="Batra D."/>
            <person name="Pryor J."/>
            <person name="Bernardet J.-F."/>
            <person name="Hugo C."/>
            <person name="Kampfer P."/>
            <person name="Newman J."/>
            <person name="McQuiston J.R."/>
        </authorList>
    </citation>
    <scope>NUCLEOTIDE SEQUENCE [LARGE SCALE GENOMIC DNA]</scope>
    <source>
        <strain evidence="2 3">H5559</strain>
    </source>
</reference>
<dbReference type="Gene3D" id="1.50.10.20">
    <property type="match status" value="1"/>
</dbReference>
<organism evidence="2 3">
    <name type="scientific">Chryseobacterium indologenes</name>
    <name type="common">Flavobacterium indologenes</name>
    <dbReference type="NCBI Taxonomy" id="253"/>
    <lineage>
        <taxon>Bacteria</taxon>
        <taxon>Pseudomonadati</taxon>
        <taxon>Bacteroidota</taxon>
        <taxon>Flavobacteriia</taxon>
        <taxon>Flavobacteriales</taxon>
        <taxon>Weeksellaceae</taxon>
        <taxon>Chryseobacterium group</taxon>
        <taxon>Chryseobacterium</taxon>
    </lineage>
</organism>
<dbReference type="EMBL" id="CP033930">
    <property type="protein sequence ID" value="AZB19324.1"/>
    <property type="molecule type" value="Genomic_DNA"/>
</dbReference>
<feature type="binding site" evidence="1">
    <location>
        <position position="248"/>
    </location>
    <ligand>
        <name>Zn(2+)</name>
        <dbReference type="ChEBI" id="CHEBI:29105"/>
    </ligand>
</feature>
<sequence>MKVNEHEISKIVGALEKNFSILKDVGLNKGILGASLFYYYYHLYTEKEEYLEMSAEYLNLSLSRIDETYDGDSLILDMCEIVHVLYYYKKKAVIDENINDYLESYDHWALKFLHTKIEEKNIDSVNGCVRIGYYLFQRMEDKNFENEIKTIIHTIDTLAIKEGLFTRWNYNFLWGRPSNELGIMHGITGTCQFLLYCYKMNVEKEKCLELLTGALNYLSSNKTENTANTNMFPFDSIKQNYINYSNVCYGDLGIAFMLFHASQILDNDDYLDLSHEVIKHFITKQEIIKNELTDASLLYGYSGLYSLMRTFYQYTKETEYLENADFWHKKILDSNQNETPWAGYSTHFNSDLEELHLSFSQGIIGIGISLMTADLKMENEYLFFLKYFLHRYEE</sequence>
<dbReference type="RefSeq" id="WP_034734737.1">
    <property type="nucleotide sequence ID" value="NZ_CP022058.2"/>
</dbReference>
<name>A0AAD0YUL7_CHRID</name>
<gene>
    <name evidence="2" type="ORF">EG352_16825</name>
</gene>
<dbReference type="KEGG" id="cio:CEQ15_20040"/>
<accession>A0AAD0YUL7</accession>
<evidence type="ECO:0000313" key="3">
    <source>
        <dbReference type="Proteomes" id="UP000269015"/>
    </source>
</evidence>
<dbReference type="GO" id="GO:0031179">
    <property type="term" value="P:peptide modification"/>
    <property type="evidence" value="ECO:0007669"/>
    <property type="project" value="InterPro"/>
</dbReference>
<keyword evidence="1" id="KW-0862">Zinc</keyword>
<keyword evidence="1" id="KW-0479">Metal-binding</keyword>
<protein>
    <recommendedName>
        <fullName evidence="4">Lanthionine synthetase C-like protein</fullName>
    </recommendedName>
</protein>
<dbReference type="GO" id="GO:0046872">
    <property type="term" value="F:metal ion binding"/>
    <property type="evidence" value="ECO:0007669"/>
    <property type="project" value="UniProtKB-KW"/>
</dbReference>
<evidence type="ECO:0000313" key="2">
    <source>
        <dbReference type="EMBL" id="AZB19324.1"/>
    </source>
</evidence>
<dbReference type="SMART" id="SM01260">
    <property type="entry name" value="LANC_like"/>
    <property type="match status" value="1"/>
</dbReference>
<dbReference type="AlphaFoldDB" id="A0AAD0YUL7"/>
<evidence type="ECO:0000256" key="1">
    <source>
        <dbReference type="PIRSR" id="PIRSR607822-1"/>
    </source>
</evidence>